<evidence type="ECO:0000313" key="2">
    <source>
        <dbReference type="EMBL" id="KAK8040420.1"/>
    </source>
</evidence>
<evidence type="ECO:0000313" key="3">
    <source>
        <dbReference type="Proteomes" id="UP001396898"/>
    </source>
</evidence>
<comment type="caution">
    <text evidence="2">The sequence shown here is derived from an EMBL/GenBank/DDBJ whole genome shotgun (WGS) entry which is preliminary data.</text>
</comment>
<accession>A0ABR1T1F9</accession>
<sequence>MAPSTRSKAAAASSAPPSSAKQPVSEPRPTRQTRRAAEQKAAPPDFPPTEDQESVDPVKKNAFPITRRSAPRASPDASTIFLPSEAGLEEIESPEGSPMLGNDSFFSPPKRKINRSLLEEAEDVEPFALQPAVPKDGDPSSETLELLEHLASPIQEQSFELYKSLILLNNGDQSGVMLKLQRNQMKSAFTRLKASQSDFIHQDQLFIDVMRFHRVLKDHQDQDFANRAYRAICKSNLVLLLSYLLGTPLAAEKAQEIIDKVATNFPWVFDFSAPTEDEDEVARQTDLAFSLRCCHLASLIHRETHEDPYVLATRVFCEDKVESRKAAKQAISQGPYKRLTSPQIPGLTNEQYQAHMKVLDSYLSEKKRDKTQSRMEADYPVEQLVHTLEKWTEATSEKLFAPRRPEVQSKEDKDSSTPTEVSHVKEVSHGDEEHRSSSLMVPQDDDEPEPEPEAEESEADSEEGQSIHRLDSLAGKSIVDASDDDDDDDSEMGEEVIRKPGVEATKSILYNDKDVDEDEVSVAHSTPARPASSQAALISNQQLHNRIMALDPGEIISSSRPNESAPPASSLPAVHHRSSTSKRPVPTVEPSADADSEADPFETNSVLDKNSDRIAAKRVRLSELPATAGPSRPLPPTAIPSKSRSGGSGDEQDDHVARKETQPHDLAILTQRAQASKGAIRLHKTRPPQKRIPWSDDDTWKLIEDIANYGCSWAVLENKGRYEVKRNQQQIRDKARNEKVRTMEARSLLWAGFDDVVLGYKEKQHLIKLGLNPDRKEEDFEIGADGKKMPTNVYLEP</sequence>
<reference evidence="2 3" key="1">
    <citation type="submission" date="2023-01" db="EMBL/GenBank/DDBJ databases">
        <title>Analysis of 21 Apiospora genomes using comparative genomics revels a genus with tremendous synthesis potential of carbohydrate active enzymes and secondary metabolites.</title>
        <authorList>
            <person name="Sorensen T."/>
        </authorList>
    </citation>
    <scope>NUCLEOTIDE SEQUENCE [LARGE SCALE GENOMIC DNA]</scope>
    <source>
        <strain evidence="2 3">CBS 20057</strain>
    </source>
</reference>
<proteinExistence type="predicted"/>
<dbReference type="Proteomes" id="UP001396898">
    <property type="component" value="Unassembled WGS sequence"/>
</dbReference>
<gene>
    <name evidence="2" type="ORF">PG991_000208</name>
</gene>
<dbReference type="EMBL" id="JAQQWI010000001">
    <property type="protein sequence ID" value="KAK8040420.1"/>
    <property type="molecule type" value="Genomic_DNA"/>
</dbReference>
<feature type="compositionally biased region" description="Low complexity" evidence="1">
    <location>
        <begin position="1"/>
        <end position="25"/>
    </location>
</feature>
<feature type="compositionally biased region" description="Basic and acidic residues" evidence="1">
    <location>
        <begin position="422"/>
        <end position="436"/>
    </location>
</feature>
<feature type="region of interest" description="Disordered" evidence="1">
    <location>
        <begin position="396"/>
        <end position="535"/>
    </location>
</feature>
<evidence type="ECO:0000256" key="1">
    <source>
        <dbReference type="SAM" id="MobiDB-lite"/>
    </source>
</evidence>
<feature type="region of interest" description="Disordered" evidence="1">
    <location>
        <begin position="549"/>
        <end position="666"/>
    </location>
</feature>
<feature type="compositionally biased region" description="Basic and acidic residues" evidence="1">
    <location>
        <begin position="403"/>
        <end position="415"/>
    </location>
</feature>
<organism evidence="2 3">
    <name type="scientific">Apiospora marii</name>
    <dbReference type="NCBI Taxonomy" id="335849"/>
    <lineage>
        <taxon>Eukaryota</taxon>
        <taxon>Fungi</taxon>
        <taxon>Dikarya</taxon>
        <taxon>Ascomycota</taxon>
        <taxon>Pezizomycotina</taxon>
        <taxon>Sordariomycetes</taxon>
        <taxon>Xylariomycetidae</taxon>
        <taxon>Amphisphaeriales</taxon>
        <taxon>Apiosporaceae</taxon>
        <taxon>Apiospora</taxon>
    </lineage>
</organism>
<protein>
    <recommendedName>
        <fullName evidence="4">Myb-like domain-containing protein</fullName>
    </recommendedName>
</protein>
<feature type="region of interest" description="Disordered" evidence="1">
    <location>
        <begin position="1"/>
        <end position="79"/>
    </location>
</feature>
<name>A0ABR1T1F9_9PEZI</name>
<evidence type="ECO:0008006" key="4">
    <source>
        <dbReference type="Google" id="ProtNLM"/>
    </source>
</evidence>
<keyword evidence="3" id="KW-1185">Reference proteome</keyword>
<feature type="compositionally biased region" description="Acidic residues" evidence="1">
    <location>
        <begin position="443"/>
        <end position="463"/>
    </location>
</feature>
<feature type="compositionally biased region" description="Basic and acidic residues" evidence="1">
    <location>
        <begin position="654"/>
        <end position="663"/>
    </location>
</feature>
<feature type="compositionally biased region" description="Acidic residues" evidence="1">
    <location>
        <begin position="481"/>
        <end position="494"/>
    </location>
</feature>